<evidence type="ECO:0000313" key="10">
    <source>
        <dbReference type="EMBL" id="VFJ56696.1"/>
    </source>
</evidence>
<dbReference type="PANTHER" id="PTHR23522">
    <property type="entry name" value="BLL5896 PROTEIN"/>
    <property type="match status" value="1"/>
</dbReference>
<dbReference type="SUPFAM" id="SSF103473">
    <property type="entry name" value="MFS general substrate transporter"/>
    <property type="match status" value="1"/>
</dbReference>
<dbReference type="GO" id="GO:0015528">
    <property type="term" value="F:lactose:proton symporter activity"/>
    <property type="evidence" value="ECO:0007669"/>
    <property type="project" value="TreeGrafter"/>
</dbReference>
<comment type="subcellular location">
    <subcellularLocation>
        <location evidence="1">Cell inner membrane</location>
        <topology evidence="1">Multi-pass membrane protein</topology>
    </subcellularLocation>
</comment>
<protein>
    <submittedName>
        <fullName evidence="11">MFS transporter, PPP family, 3-phenylpropionic acid transporter</fullName>
    </submittedName>
</protein>
<evidence type="ECO:0000256" key="7">
    <source>
        <dbReference type="ARBA" id="ARBA00023136"/>
    </source>
</evidence>
<feature type="transmembrane region" description="Helical" evidence="8">
    <location>
        <begin position="58"/>
        <end position="76"/>
    </location>
</feature>
<feature type="transmembrane region" description="Helical" evidence="8">
    <location>
        <begin position="351"/>
        <end position="372"/>
    </location>
</feature>
<feature type="transmembrane region" description="Helical" evidence="8">
    <location>
        <begin position="185"/>
        <end position="203"/>
    </location>
</feature>
<evidence type="ECO:0000256" key="5">
    <source>
        <dbReference type="ARBA" id="ARBA00022692"/>
    </source>
</evidence>
<keyword evidence="2" id="KW-0813">Transport</keyword>
<proteinExistence type="predicted"/>
<evidence type="ECO:0000256" key="2">
    <source>
        <dbReference type="ARBA" id="ARBA00022448"/>
    </source>
</evidence>
<feature type="transmembrane region" description="Helical" evidence="8">
    <location>
        <begin position="318"/>
        <end position="339"/>
    </location>
</feature>
<dbReference type="PIRSF" id="PIRSF004925">
    <property type="entry name" value="HcaT"/>
    <property type="match status" value="1"/>
</dbReference>
<dbReference type="Gene3D" id="1.20.1250.20">
    <property type="entry name" value="MFS general substrate transporter like domains"/>
    <property type="match status" value="2"/>
</dbReference>
<evidence type="ECO:0000259" key="9">
    <source>
        <dbReference type="Pfam" id="PF12832"/>
    </source>
</evidence>
<sequence length="404" mass="44479">MALDDCRNSDTLKLPAQSRPFPYWPLSGFYFFYFASIGILAPYLGLYLQSLGFCPRQIGVVVAVLFATKIVAPIIWGRLADRRGKRVGIVRTGTLISVIAFTGAYFSPDAPSWLFVWWVLVAIVFGFFWNAGLPQVEAITLRHLGKDSHRYGRIRLWGSVGFILSVLLLGELLDRYPVDMVLHGTLALLIGIVLSAVLISDVAGKPSHGESGPIGAIIKQPQVLALLAACFLMQVSHGPFYGFYSIYLDEHLYDSSRIGQLWALGVCAEVVLFIVIPRILKHVGLRSLFLSAFAFSVLRWLLIAFFPLELSVQAVAQLLHAITFGVFHTVAILLTHRFFVGNHQGQGQALYNSVGFGAGYAAGALGGGFLWFHFDGQITYLAAAGVSILALFIVWRWLDIENSP</sequence>
<keyword evidence="7 8" id="KW-0472">Membrane</keyword>
<dbReference type="PANTHER" id="PTHR23522:SF10">
    <property type="entry name" value="3-PHENYLPROPIONIC ACID TRANSPORTER-RELATED"/>
    <property type="match status" value="1"/>
</dbReference>
<feature type="transmembrane region" description="Helical" evidence="8">
    <location>
        <begin position="154"/>
        <end position="173"/>
    </location>
</feature>
<dbReference type="Pfam" id="PF12832">
    <property type="entry name" value="MFS_1_like"/>
    <property type="match status" value="1"/>
</dbReference>
<keyword evidence="6 8" id="KW-1133">Transmembrane helix</keyword>
<dbReference type="GO" id="GO:0005886">
    <property type="term" value="C:plasma membrane"/>
    <property type="evidence" value="ECO:0007669"/>
    <property type="project" value="UniProtKB-SubCell"/>
</dbReference>
<dbReference type="EMBL" id="CAADFA010000208">
    <property type="protein sequence ID" value="VFJ57784.1"/>
    <property type="molecule type" value="Genomic_DNA"/>
</dbReference>
<dbReference type="GO" id="GO:0030395">
    <property type="term" value="F:lactose binding"/>
    <property type="evidence" value="ECO:0007669"/>
    <property type="project" value="TreeGrafter"/>
</dbReference>
<evidence type="ECO:0000256" key="4">
    <source>
        <dbReference type="ARBA" id="ARBA00022519"/>
    </source>
</evidence>
<dbReference type="InterPro" id="IPR036259">
    <property type="entry name" value="MFS_trans_sf"/>
</dbReference>
<evidence type="ECO:0000313" key="11">
    <source>
        <dbReference type="EMBL" id="VFJ57784.1"/>
    </source>
</evidence>
<feature type="transmembrane region" description="Helical" evidence="8">
    <location>
        <begin position="259"/>
        <end position="276"/>
    </location>
</feature>
<feature type="transmembrane region" description="Helical" evidence="8">
    <location>
        <begin position="378"/>
        <end position="398"/>
    </location>
</feature>
<dbReference type="EMBL" id="CAADFL010000203">
    <property type="protein sequence ID" value="VFK11723.1"/>
    <property type="molecule type" value="Genomic_DNA"/>
</dbReference>
<keyword evidence="4" id="KW-0997">Cell inner membrane</keyword>
<dbReference type="InterPro" id="IPR024989">
    <property type="entry name" value="MFS_assoc_dom"/>
</dbReference>
<dbReference type="NCBIfam" id="NF037955">
    <property type="entry name" value="mfs"/>
    <property type="match status" value="1"/>
</dbReference>
<reference evidence="11" key="1">
    <citation type="submission" date="2019-02" db="EMBL/GenBank/DDBJ databases">
        <authorList>
            <person name="Gruber-Vodicka R. H."/>
            <person name="Seah K. B. B."/>
        </authorList>
    </citation>
    <scope>NUCLEOTIDE SEQUENCE</scope>
    <source>
        <strain evidence="10">BECK_BZ163</strain>
        <strain evidence="12">BECK_BZ164</strain>
        <strain evidence="11">BECK_BZ165</strain>
    </source>
</reference>
<dbReference type="AlphaFoldDB" id="A0A450SUX5"/>
<feature type="transmembrane region" description="Helical" evidence="8">
    <location>
        <begin position="288"/>
        <end position="306"/>
    </location>
</feature>
<evidence type="ECO:0000256" key="6">
    <source>
        <dbReference type="ARBA" id="ARBA00022989"/>
    </source>
</evidence>
<keyword evidence="3" id="KW-1003">Cell membrane</keyword>
<keyword evidence="5 8" id="KW-0812">Transmembrane</keyword>
<evidence type="ECO:0000256" key="1">
    <source>
        <dbReference type="ARBA" id="ARBA00004429"/>
    </source>
</evidence>
<evidence type="ECO:0000256" key="8">
    <source>
        <dbReference type="SAM" id="Phobius"/>
    </source>
</evidence>
<evidence type="ECO:0000313" key="12">
    <source>
        <dbReference type="EMBL" id="VFK11723.1"/>
    </source>
</evidence>
<feature type="transmembrane region" description="Helical" evidence="8">
    <location>
        <begin position="88"/>
        <end position="107"/>
    </location>
</feature>
<feature type="domain" description="Major facilitator superfamily associated" evidence="9">
    <location>
        <begin position="23"/>
        <end position="381"/>
    </location>
</feature>
<name>A0A450SUX5_9GAMM</name>
<evidence type="ECO:0000256" key="3">
    <source>
        <dbReference type="ARBA" id="ARBA00022475"/>
    </source>
</evidence>
<dbReference type="InterPro" id="IPR026032">
    <property type="entry name" value="HcaT-like"/>
</dbReference>
<feature type="transmembrane region" description="Helical" evidence="8">
    <location>
        <begin position="21"/>
        <end position="46"/>
    </location>
</feature>
<dbReference type="EMBL" id="CAADEZ010000173">
    <property type="protein sequence ID" value="VFJ56696.1"/>
    <property type="molecule type" value="Genomic_DNA"/>
</dbReference>
<feature type="transmembrane region" description="Helical" evidence="8">
    <location>
        <begin position="223"/>
        <end position="247"/>
    </location>
</feature>
<feature type="transmembrane region" description="Helical" evidence="8">
    <location>
        <begin position="113"/>
        <end position="133"/>
    </location>
</feature>
<gene>
    <name evidence="10" type="ORF">BECKFM1743A_GA0114220_101733</name>
    <name evidence="12" type="ORF">BECKFM1743B_GA0114221_102032</name>
    <name evidence="11" type="ORF">BECKFM1743C_GA0114222_102087</name>
</gene>
<organism evidence="11">
    <name type="scientific">Candidatus Kentrum sp. FM</name>
    <dbReference type="NCBI Taxonomy" id="2126340"/>
    <lineage>
        <taxon>Bacteria</taxon>
        <taxon>Pseudomonadati</taxon>
        <taxon>Pseudomonadota</taxon>
        <taxon>Gammaproteobacteria</taxon>
        <taxon>Candidatus Kentrum</taxon>
    </lineage>
</organism>
<accession>A0A450SUX5</accession>